<dbReference type="NCBIfam" id="NF008865">
    <property type="entry name" value="PRK11898.1"/>
    <property type="match status" value="1"/>
</dbReference>
<dbReference type="InterPro" id="IPR008242">
    <property type="entry name" value="Chor_mutase/pphenate_deHydtase"/>
</dbReference>
<dbReference type="Pfam" id="PF00800">
    <property type="entry name" value="PDT"/>
    <property type="match status" value="1"/>
</dbReference>
<keyword evidence="4 9" id="KW-0028">Amino-acid biosynthesis</keyword>
<comment type="pathway">
    <text evidence="1 9">Amino-acid biosynthesis; L-phenylalanine biosynthesis; phenylpyruvate from prephenate: step 1/1.</text>
</comment>
<dbReference type="PANTHER" id="PTHR21022">
    <property type="entry name" value="PREPHENATE DEHYDRATASE P PROTEIN"/>
    <property type="match status" value="1"/>
</dbReference>
<evidence type="ECO:0000256" key="1">
    <source>
        <dbReference type="ARBA" id="ARBA00004741"/>
    </source>
</evidence>
<evidence type="ECO:0000256" key="4">
    <source>
        <dbReference type="ARBA" id="ARBA00022605"/>
    </source>
</evidence>
<comment type="catalytic activity">
    <reaction evidence="8 9">
        <text>prephenate + H(+) = 3-phenylpyruvate + CO2 + H2O</text>
        <dbReference type="Rhea" id="RHEA:21648"/>
        <dbReference type="ChEBI" id="CHEBI:15377"/>
        <dbReference type="ChEBI" id="CHEBI:15378"/>
        <dbReference type="ChEBI" id="CHEBI:16526"/>
        <dbReference type="ChEBI" id="CHEBI:18005"/>
        <dbReference type="ChEBI" id="CHEBI:29934"/>
        <dbReference type="EC" id="4.2.1.51"/>
    </reaction>
</comment>
<dbReference type="Gene3D" id="3.40.190.10">
    <property type="entry name" value="Periplasmic binding protein-like II"/>
    <property type="match status" value="2"/>
</dbReference>
<evidence type="ECO:0000313" key="13">
    <source>
        <dbReference type="Proteomes" id="UP001442841"/>
    </source>
</evidence>
<dbReference type="CDD" id="cd13632">
    <property type="entry name" value="PBP2_Aa-PDT_like"/>
    <property type="match status" value="1"/>
</dbReference>
<evidence type="ECO:0000313" key="12">
    <source>
        <dbReference type="EMBL" id="XAN06465.1"/>
    </source>
</evidence>
<dbReference type="RefSeq" id="WP_425307893.1">
    <property type="nucleotide sequence ID" value="NZ_CP154795.1"/>
</dbReference>
<gene>
    <name evidence="9 12" type="primary">pheA</name>
    <name evidence="12" type="ORF">AADG42_03775</name>
</gene>
<dbReference type="InterPro" id="IPR045865">
    <property type="entry name" value="ACT-like_dom_sf"/>
</dbReference>
<evidence type="ECO:0000256" key="9">
    <source>
        <dbReference type="RuleBase" id="RU361254"/>
    </source>
</evidence>
<feature type="domain" description="Prephenate dehydratase" evidence="10">
    <location>
        <begin position="4"/>
        <end position="183"/>
    </location>
</feature>
<accession>A0ABZ3FLD4</accession>
<dbReference type="InterPro" id="IPR018528">
    <property type="entry name" value="Preph_deHydtase_CS"/>
</dbReference>
<keyword evidence="13" id="KW-1185">Reference proteome</keyword>
<keyword evidence="5 9" id="KW-0057">Aromatic amino acid biosynthesis</keyword>
<reference evidence="12 13" key="1">
    <citation type="submission" date="2024-04" db="EMBL/GenBank/DDBJ databases">
        <title>Isolation of an actinomycete strain from pig manure.</title>
        <authorList>
            <person name="Gong T."/>
            <person name="Yu Z."/>
            <person name="An M."/>
            <person name="Wei C."/>
            <person name="Yang W."/>
            <person name="Liu L."/>
        </authorList>
    </citation>
    <scope>NUCLEOTIDE SEQUENCE [LARGE SCALE GENOMIC DNA]</scope>
    <source>
        <strain evidence="12 13">ZF39</strain>
    </source>
</reference>
<dbReference type="SUPFAM" id="SSF53850">
    <property type="entry name" value="Periplasmic binding protein-like II"/>
    <property type="match status" value="1"/>
</dbReference>
<dbReference type="EC" id="4.2.1.51" evidence="2 9"/>
<evidence type="ECO:0000256" key="5">
    <source>
        <dbReference type="ARBA" id="ARBA00023141"/>
    </source>
</evidence>
<feature type="domain" description="ACT" evidence="11">
    <location>
        <begin position="198"/>
        <end position="276"/>
    </location>
</feature>
<evidence type="ECO:0000256" key="8">
    <source>
        <dbReference type="ARBA" id="ARBA00047848"/>
    </source>
</evidence>
<evidence type="ECO:0000259" key="11">
    <source>
        <dbReference type="PROSITE" id="PS51671"/>
    </source>
</evidence>
<dbReference type="Gene3D" id="3.30.70.260">
    <property type="match status" value="1"/>
</dbReference>
<dbReference type="CDD" id="cd04905">
    <property type="entry name" value="ACT_CM-PDT"/>
    <property type="match status" value="1"/>
</dbReference>
<dbReference type="SUPFAM" id="SSF55021">
    <property type="entry name" value="ACT-like"/>
    <property type="match status" value="1"/>
</dbReference>
<evidence type="ECO:0000259" key="10">
    <source>
        <dbReference type="PROSITE" id="PS51171"/>
    </source>
</evidence>
<dbReference type="EMBL" id="CP154795">
    <property type="protein sequence ID" value="XAN06465.1"/>
    <property type="molecule type" value="Genomic_DNA"/>
</dbReference>
<dbReference type="PANTHER" id="PTHR21022:SF19">
    <property type="entry name" value="PREPHENATE DEHYDRATASE-RELATED"/>
    <property type="match status" value="1"/>
</dbReference>
<proteinExistence type="predicted"/>
<name>A0ABZ3FLD4_9ACTN</name>
<dbReference type="InterPro" id="IPR001086">
    <property type="entry name" value="Preph_deHydtase"/>
</dbReference>
<dbReference type="GO" id="GO:0004664">
    <property type="term" value="F:prephenate dehydratase activity"/>
    <property type="evidence" value="ECO:0007669"/>
    <property type="project" value="UniProtKB-EC"/>
</dbReference>
<evidence type="ECO:0000256" key="3">
    <source>
        <dbReference type="ARBA" id="ARBA00021872"/>
    </source>
</evidence>
<dbReference type="PIRSF" id="PIRSF001500">
    <property type="entry name" value="Chor_mut_pdt_Ppr"/>
    <property type="match status" value="1"/>
</dbReference>
<evidence type="ECO:0000256" key="6">
    <source>
        <dbReference type="ARBA" id="ARBA00023222"/>
    </source>
</evidence>
<evidence type="ECO:0000256" key="7">
    <source>
        <dbReference type="ARBA" id="ARBA00023239"/>
    </source>
</evidence>
<dbReference type="Pfam" id="PF01842">
    <property type="entry name" value="ACT"/>
    <property type="match status" value="1"/>
</dbReference>
<dbReference type="Proteomes" id="UP001442841">
    <property type="component" value="Chromosome"/>
</dbReference>
<evidence type="ECO:0000256" key="2">
    <source>
        <dbReference type="ARBA" id="ARBA00013147"/>
    </source>
</evidence>
<keyword evidence="6 9" id="KW-0584">Phenylalanine biosynthesis</keyword>
<keyword evidence="7 9" id="KW-0456">Lyase</keyword>
<dbReference type="PROSITE" id="PS00858">
    <property type="entry name" value="PREPHENATE_DEHYDR_2"/>
    <property type="match status" value="1"/>
</dbReference>
<dbReference type="PROSITE" id="PS51671">
    <property type="entry name" value="ACT"/>
    <property type="match status" value="1"/>
</dbReference>
<organism evidence="12 13">
    <name type="scientific">Ammonicoccus fulvus</name>
    <dbReference type="NCBI Taxonomy" id="3138240"/>
    <lineage>
        <taxon>Bacteria</taxon>
        <taxon>Bacillati</taxon>
        <taxon>Actinomycetota</taxon>
        <taxon>Actinomycetes</taxon>
        <taxon>Propionibacteriales</taxon>
        <taxon>Propionibacteriaceae</taxon>
        <taxon>Ammonicoccus</taxon>
    </lineage>
</organism>
<dbReference type="InterPro" id="IPR002912">
    <property type="entry name" value="ACT_dom"/>
</dbReference>
<sequence length="306" mass="33147">MTNAYGYLGPAGTFCHEALLTVPDLPGHLRPYPSVVAALDAVRKDQIDAALVPIENNIEGGVSATLDNLTYGETLMIRSEVLLPVEFNLYVRPGTALSDVTRIVTHPHAYAQCREWVQTNLPGATVSEGGSTAAGAAEIADPNSRYHATICSQAAGELHDLEAVATAIADNKQAVTRFILVTKPGPPPERTGADKTTLVVFLRDDEAGALLRMLEQFASRGVNLSRIESRPSRLVRGHYSFSIDAEGHINDHRVAGALKGLKRTSRDVIFLGSYPRANGFRPQVPEGQSDDSYHAAEAWLKDLRQR</sequence>
<dbReference type="PROSITE" id="PS51171">
    <property type="entry name" value="PREPHENATE_DEHYDR_3"/>
    <property type="match status" value="1"/>
</dbReference>
<protein>
    <recommendedName>
        <fullName evidence="3 9">Prephenate dehydratase</fullName>
        <shortName evidence="9">PDT</shortName>
        <ecNumber evidence="2 9">4.2.1.51</ecNumber>
    </recommendedName>
</protein>